<keyword evidence="2" id="KW-1185">Reference proteome</keyword>
<evidence type="ECO:0000313" key="1">
    <source>
        <dbReference type="EMBL" id="KAJ4719920.1"/>
    </source>
</evidence>
<reference evidence="1 2" key="1">
    <citation type="journal article" date="2023" name="Science">
        <title>Complex scaffold remodeling in plant triterpene biosynthesis.</title>
        <authorList>
            <person name="De La Pena R."/>
            <person name="Hodgson H."/>
            <person name="Liu J.C."/>
            <person name="Stephenson M.J."/>
            <person name="Martin A.C."/>
            <person name="Owen C."/>
            <person name="Harkess A."/>
            <person name="Leebens-Mack J."/>
            <person name="Jimenez L.E."/>
            <person name="Osbourn A."/>
            <person name="Sattely E.S."/>
        </authorList>
    </citation>
    <scope>NUCLEOTIDE SEQUENCE [LARGE SCALE GENOMIC DNA]</scope>
    <source>
        <strain evidence="2">cv. JPN11</strain>
        <tissue evidence="1">Leaf</tissue>
    </source>
</reference>
<proteinExistence type="predicted"/>
<evidence type="ECO:0000313" key="2">
    <source>
        <dbReference type="Proteomes" id="UP001164539"/>
    </source>
</evidence>
<dbReference type="EMBL" id="CM051397">
    <property type="protein sequence ID" value="KAJ4719920.1"/>
    <property type="molecule type" value="Genomic_DNA"/>
</dbReference>
<comment type="caution">
    <text evidence="1">The sequence shown here is derived from an EMBL/GenBank/DDBJ whole genome shotgun (WGS) entry which is preliminary data.</text>
</comment>
<protein>
    <submittedName>
        <fullName evidence="1">Glycosyltransferase</fullName>
    </submittedName>
</protein>
<accession>A0ACC1Y831</accession>
<organism evidence="1 2">
    <name type="scientific">Melia azedarach</name>
    <name type="common">Chinaberry tree</name>
    <dbReference type="NCBI Taxonomy" id="155640"/>
    <lineage>
        <taxon>Eukaryota</taxon>
        <taxon>Viridiplantae</taxon>
        <taxon>Streptophyta</taxon>
        <taxon>Embryophyta</taxon>
        <taxon>Tracheophyta</taxon>
        <taxon>Spermatophyta</taxon>
        <taxon>Magnoliopsida</taxon>
        <taxon>eudicotyledons</taxon>
        <taxon>Gunneridae</taxon>
        <taxon>Pentapetalae</taxon>
        <taxon>rosids</taxon>
        <taxon>malvids</taxon>
        <taxon>Sapindales</taxon>
        <taxon>Meliaceae</taxon>
        <taxon>Melia</taxon>
    </lineage>
</organism>
<sequence length="365" mass="41657">MAFRWIIRDLGNNSGSLLQSVKSVTPPHLKRILIDSEPPVNCIISDGFMSFAIDVAREVGIPIIYFRTISACAFWTYYCTREMIDASELPIKGDKDMDRLIKTVPGMETFLRGRDLPNGLIFNTFEDLEGPILSQIRTYCPKVYTIGPLNAHLRARIPQNTTFSNSFWEVDRSCMEWLDKQPSRSVIYVSFGSIAVVSREQLLEFWFGLARSKQRFLWVIRPDSITGNVGENQIPEELVEATKERGYMVGWVPQEEILAHEALGAFLTHSGWNSTLESIIAGIPMICWPYFGDQQMNSRFVDEVWKLGLDMKDLCDTKIVEKMVNDLIVDRREEFMKSADRMANLARKSVNKGGFLVQQFGPSDK</sequence>
<dbReference type="Proteomes" id="UP001164539">
    <property type="component" value="Chromosome 4"/>
</dbReference>
<name>A0ACC1Y831_MELAZ</name>
<gene>
    <name evidence="1" type="ORF">OWV82_007831</name>
</gene>